<keyword evidence="7" id="KW-0418">Kinase</keyword>
<evidence type="ECO:0000256" key="4">
    <source>
        <dbReference type="ARBA" id="ARBA00022679"/>
    </source>
</evidence>
<sequence>MATSRDVQEIVSKLSSDKAKARDEGIKLLNTWLEGERSIAFCKFLGQHTANLRPDEIPHSETWPFLVTLLIRCTSSEISSSKRRSPKLIYAKTLRIVVQRAEDAKFSGKMLPLLSAVKSLSNHIWDVLSNVPSFQSEYGVILRHLLAVRDYRFHMRKRIYCNLVLLYMEKVETSLGEKIDGQYNPKEEVFRCILTLQSLLENPPGDFPNTFRDDIIKGFVGIFSYIRDEGKISRKLIECVNTFLLKDGPNLGNQFLEIHNSVQQFVFRCWLTTHDRALKDALVLYARLQLNLTRGGADAGSLVDQLLDVICKDLDQSNISSTGVPWSDATKDDKFGTLNNSQCGLVELAAVVFYRACIGTAKAPSTQKRLKREHASAHLKEALMKGKWLWNAAFCYLTHNYNNRISKNLLVYWFKGICSNFERILNDANMGHDYDGLLWTLRSLQELSSVLLLPDSKGWISSISSSTLSEFDCSWQLIWSCLMHGLPMFSSVTAVVDAALVLLGNIISYDLTNKYIIPQDIWDLRLFKRMPSVSVLYFISCYFSRKGSQGDIRDILNLRKNLLRAVLGHANWKEPSILNERVVLFLPAAVYALCAGCAPFKQCYNGFPLSYSFVDDTEAALEQVKIEDFEHDSLHEVFECSVEVLARIDQDCGVEVSPLQSHQGVRLPRQLRDQLLQEMETYILGSLVDKEIEKSPISDIFFRCALFSNFIYGSCFTRKSEEVSPFLSEMGKCLLELLDHALSVIQGNYTNFRSLSCLGSDSFFGGTNALVASLQSFICCPIFMKWRDRDDLDVFLYGSVMQSMERLLHALVKLYEEYSECVRNFRSENILQDLSVFDNSVQNSFASDGNKSRIMDMELDVNEDSRDVDILTVGGKIATGISFSSEKWKFSIISVISSFFSVLPVVTWDILFELMGKESDQKVCEKILYNLCQHPYWSSSAKITDLVNIFSDMIEMQVSLKLNCVNILAAMHGLLAALLSMVTVRKDKYAGPSFGGKDSKQRLTHLGDLVNKVADLDLLDWFGRVKLIDCTCNFVLLCPQIGQTMIEGLLMLLRDPDYRVRFFLARRIGVLFQTWDGHKELFQDICSNFGVTLVVSSKEKLVTAREVLAAGPQPQPVLETVIITLMHIAFYSEKVELEAVFMMCAVAAIDPCQRELVNAVLHNLSRQLKYTSMLKYLEELMGSIIFCWVACGVSLVALVEIRQLFVSDAEPSYFVQYCCHWLLPALVLHGDSSNLSWVAKVACQPLEVLVKSHFVPIFAICMALHCSKKSGWEKGAVVLQSSILHLAEISESERDKLIKKHMVSIVSHILSLASCASDPPVPLFSRDTIVHAVQTVVDGFLEMEDNPITAGVVDKINIFRPDRVFMFIVEMHYKIAAAVHHRHKCHRLAGIEVLINILGHRAAVSSTSNYLFNLIGQFINSHALQDQCCGIISALLRTFKSNPSEEMISVLGEQLQFLVSKLVACCIPSESNGEDSGTRLSQVLSLLLQLTVDSDPAFYDYIRELEPFPEIDIFDKIRKFHQELCHAYSPRDHLLKFVKRSSYLPPRLLLWSLQALHKKLLMGETCQSGKNSEDLVTDRYWNGDHEIVHAVWTLVRMCGSDDAGSVRALASDFISRVGIGDPHCVVFHLPGDSSHVHVCQPINHDNATGINFRMVTGISDELLMAILKLLKKYLMDDSVKIIDMTSQALRGILSTESGQRALMSFDSYERSLIEVHSKGININLVEKFLLDLERKFKAEAISLEKSTVWVTQGKTFEMWICPLVYALIGYCNDVILRLCQEIVLLKAEVAELLLPTVIVNLAGRKDLEAGLHKTISLQLQEHIFTESNKLIKSIQVFLNALNELRLCHVMERSSLPSKRESSKLISQIITFEHEGNWSKALEYYDLQVRSDASLQMDGSSRYLSSEETQPTNHLSVSKLEDEITHRKPYKGLIRSLQQIGCMHVLDLYCQGLTSRKGQFQHDLEFAELQLLALANGDRIKDKQSSRNSFVVDLDKKIAAENLLKELSSYHGAIIVQMKQMVEIYIKLAELETRREDTNKRITLPREIRSLRQLELVPVVTATFPVDRSCQYHEGSFPYFKGLADSVMVMNGINAPKVVECLGSDGRRYRQLAKSGNDDLRQDAVMEQFFGLVNTFLQNHRDTWKRRLGVRTYKVVPFTPSAGVLEWVDGTLPLGDYLIGSNRNGGAHGRYGLGDWSFLRCREHMANEKDKCKAFHAVSENFRPVMHYFFLERFLQPADWFEKRLAYTRSVAASSMVGYIVGLGDRHSMNILIDQVSAEVVHIDLGVAFEQGLMLKTPERVPFRLTRDIIDGMGVTGVEGVFRRCCEETLSVMRTNKEALLTIVEVFIHDPLYKWALSPLKALQRQKETDDDIETILEDSQDECEGNKDATRALMRVKQKLDGYEEGEMRSVRGQVQQLIQDAIDPERLCHMYPGWGAWL</sequence>
<evidence type="ECO:0000256" key="8">
    <source>
        <dbReference type="ARBA" id="ARBA00022840"/>
    </source>
</evidence>
<dbReference type="SUPFAM" id="SSF48371">
    <property type="entry name" value="ARM repeat"/>
    <property type="match status" value="2"/>
</dbReference>
<dbReference type="EC" id="2.7.11.1" evidence="2"/>
<dbReference type="InterPro" id="IPR057445">
    <property type="entry name" value="ATM_TPR"/>
</dbReference>
<feature type="transmembrane region" description="Helical" evidence="14">
    <location>
        <begin position="965"/>
        <end position="984"/>
    </location>
</feature>
<keyword evidence="10" id="KW-0131">Cell cycle</keyword>
<evidence type="ECO:0000256" key="10">
    <source>
        <dbReference type="ARBA" id="ARBA00023306"/>
    </source>
</evidence>
<evidence type="ECO:0000256" key="5">
    <source>
        <dbReference type="ARBA" id="ARBA00022741"/>
    </source>
</evidence>
<proteinExistence type="predicted"/>
<keyword evidence="3" id="KW-0723">Serine/threonine-protein kinase</keyword>
<dbReference type="InterPro" id="IPR003152">
    <property type="entry name" value="FATC_dom"/>
</dbReference>
<keyword evidence="4" id="KW-0808">Transferase</keyword>
<dbReference type="PROSITE" id="PS00915">
    <property type="entry name" value="PI3_4_KINASE_1"/>
    <property type="match status" value="1"/>
</dbReference>
<dbReference type="PANTHER" id="PTHR37079:SF4">
    <property type="entry name" value="SERINE_THREONINE-PROTEIN KINASE ATM"/>
    <property type="match status" value="1"/>
</dbReference>
<gene>
    <name evidence="17" type="ORF">SO802_020455</name>
</gene>
<keyword evidence="5" id="KW-0547">Nucleotide-binding</keyword>
<protein>
    <recommendedName>
        <fullName evidence="13">Serine/threonine-protein kinase ATM</fullName>
        <ecNumber evidence="2">2.7.11.1</ecNumber>
    </recommendedName>
</protein>
<comment type="catalytic activity">
    <reaction evidence="11">
        <text>L-threonyl-[protein] + ATP = O-phospho-L-threonyl-[protein] + ADP + H(+)</text>
        <dbReference type="Rhea" id="RHEA:46608"/>
        <dbReference type="Rhea" id="RHEA-COMP:11060"/>
        <dbReference type="Rhea" id="RHEA-COMP:11605"/>
        <dbReference type="ChEBI" id="CHEBI:15378"/>
        <dbReference type="ChEBI" id="CHEBI:30013"/>
        <dbReference type="ChEBI" id="CHEBI:30616"/>
        <dbReference type="ChEBI" id="CHEBI:61977"/>
        <dbReference type="ChEBI" id="CHEBI:456216"/>
        <dbReference type="EC" id="2.7.11.1"/>
    </reaction>
</comment>
<organism evidence="17 18">
    <name type="scientific">Lithocarpus litseifolius</name>
    <dbReference type="NCBI Taxonomy" id="425828"/>
    <lineage>
        <taxon>Eukaryota</taxon>
        <taxon>Viridiplantae</taxon>
        <taxon>Streptophyta</taxon>
        <taxon>Embryophyta</taxon>
        <taxon>Tracheophyta</taxon>
        <taxon>Spermatophyta</taxon>
        <taxon>Magnoliopsida</taxon>
        <taxon>eudicotyledons</taxon>
        <taxon>Gunneridae</taxon>
        <taxon>Pentapetalae</taxon>
        <taxon>rosids</taxon>
        <taxon>fabids</taxon>
        <taxon>Fagales</taxon>
        <taxon>Fagaceae</taxon>
        <taxon>Lithocarpus</taxon>
    </lineage>
</organism>
<keyword evidence="14" id="KW-0472">Membrane</keyword>
<dbReference type="CDD" id="cd05171">
    <property type="entry name" value="PIKKc_ATM"/>
    <property type="match status" value="1"/>
</dbReference>
<dbReference type="Pfam" id="PF25360">
    <property type="entry name" value="TPR_ATM"/>
    <property type="match status" value="1"/>
</dbReference>
<evidence type="ECO:0000256" key="12">
    <source>
        <dbReference type="ARBA" id="ARBA00048679"/>
    </source>
</evidence>
<dbReference type="GO" id="GO:0006281">
    <property type="term" value="P:DNA repair"/>
    <property type="evidence" value="ECO:0007669"/>
    <property type="project" value="InterPro"/>
</dbReference>
<comment type="catalytic activity">
    <reaction evidence="12">
        <text>L-seryl-[protein] + ATP = O-phospho-L-seryl-[protein] + ADP + H(+)</text>
        <dbReference type="Rhea" id="RHEA:17989"/>
        <dbReference type="Rhea" id="RHEA-COMP:9863"/>
        <dbReference type="Rhea" id="RHEA-COMP:11604"/>
        <dbReference type="ChEBI" id="CHEBI:15378"/>
        <dbReference type="ChEBI" id="CHEBI:29999"/>
        <dbReference type="ChEBI" id="CHEBI:30616"/>
        <dbReference type="ChEBI" id="CHEBI:83421"/>
        <dbReference type="ChEBI" id="CHEBI:456216"/>
        <dbReference type="EC" id="2.7.11.1"/>
    </reaction>
</comment>
<reference evidence="17 18" key="1">
    <citation type="submission" date="2024-01" db="EMBL/GenBank/DDBJ databases">
        <title>A telomere-to-telomere, gap-free genome of sweet tea (Lithocarpus litseifolius).</title>
        <authorList>
            <person name="Zhou J."/>
        </authorList>
    </citation>
    <scope>NUCLEOTIDE SEQUENCE [LARGE SCALE GENOMIC DNA]</scope>
    <source>
        <strain evidence="17">Zhou-2022a</strain>
        <tissue evidence="17">Leaf</tissue>
    </source>
</reference>
<comment type="caution">
    <text evidence="17">The sequence shown here is derived from an EMBL/GenBank/DDBJ whole genome shotgun (WGS) entry which is preliminary data.</text>
</comment>
<dbReference type="SUPFAM" id="SSF56112">
    <property type="entry name" value="Protein kinase-like (PK-like)"/>
    <property type="match status" value="1"/>
</dbReference>
<dbReference type="Pfam" id="PF02260">
    <property type="entry name" value="FATC"/>
    <property type="match status" value="1"/>
</dbReference>
<evidence type="ECO:0000259" key="15">
    <source>
        <dbReference type="PROSITE" id="PS50290"/>
    </source>
</evidence>
<feature type="domain" description="PI3K/PI4K catalytic" evidence="15">
    <location>
        <begin position="2082"/>
        <end position="2394"/>
    </location>
</feature>
<keyword evidence="6" id="KW-0227">DNA damage</keyword>
<keyword evidence="18" id="KW-1185">Reference proteome</keyword>
<dbReference type="PANTHER" id="PTHR37079">
    <property type="entry name" value="SERINE/THREONINE-PROTEIN KINASE ATM"/>
    <property type="match status" value="1"/>
</dbReference>
<dbReference type="InterPro" id="IPR016024">
    <property type="entry name" value="ARM-type_fold"/>
</dbReference>
<dbReference type="InterPro" id="IPR011009">
    <property type="entry name" value="Kinase-like_dom_sf"/>
</dbReference>
<dbReference type="InterPro" id="IPR036940">
    <property type="entry name" value="PI3/4_kinase_cat_sf"/>
</dbReference>
<evidence type="ECO:0000256" key="14">
    <source>
        <dbReference type="SAM" id="Phobius"/>
    </source>
</evidence>
<dbReference type="EMBL" id="JAZDWU010000007">
    <property type="protein sequence ID" value="KAK9995769.1"/>
    <property type="molecule type" value="Genomic_DNA"/>
</dbReference>
<evidence type="ECO:0000256" key="3">
    <source>
        <dbReference type="ARBA" id="ARBA00022527"/>
    </source>
</evidence>
<evidence type="ECO:0000256" key="1">
    <source>
        <dbReference type="ARBA" id="ARBA00004123"/>
    </source>
</evidence>
<evidence type="ECO:0000256" key="13">
    <source>
        <dbReference type="ARBA" id="ARBA00073111"/>
    </source>
</evidence>
<keyword evidence="8" id="KW-0067">ATP-binding</keyword>
<name>A0AAW2CC16_9ROSI</name>
<keyword evidence="14" id="KW-0812">Transmembrane</keyword>
<evidence type="ECO:0000256" key="7">
    <source>
        <dbReference type="ARBA" id="ARBA00022777"/>
    </source>
</evidence>
<dbReference type="InterPro" id="IPR018936">
    <property type="entry name" value="PI3/4_kinase_CS"/>
</dbReference>
<dbReference type="InterPro" id="IPR044107">
    <property type="entry name" value="PIKKc_ATM"/>
</dbReference>
<evidence type="ECO:0000256" key="11">
    <source>
        <dbReference type="ARBA" id="ARBA00047899"/>
    </source>
</evidence>
<accession>A0AAW2CC16</accession>
<evidence type="ECO:0000256" key="9">
    <source>
        <dbReference type="ARBA" id="ARBA00023242"/>
    </source>
</evidence>
<comment type="subcellular location">
    <subcellularLocation>
        <location evidence="1">Nucleus</location>
    </subcellularLocation>
</comment>
<dbReference type="InterPro" id="IPR000403">
    <property type="entry name" value="PI3/4_kinase_cat_dom"/>
</dbReference>
<dbReference type="Proteomes" id="UP001459277">
    <property type="component" value="Unassembled WGS sequence"/>
</dbReference>
<feature type="domain" description="FATC" evidence="16">
    <location>
        <begin position="2407"/>
        <end position="2439"/>
    </location>
</feature>
<dbReference type="Gene3D" id="1.10.1070.11">
    <property type="entry name" value="Phosphatidylinositol 3-/4-kinase, catalytic domain"/>
    <property type="match status" value="1"/>
</dbReference>
<dbReference type="SMART" id="SM00146">
    <property type="entry name" value="PI3Kc"/>
    <property type="match status" value="1"/>
</dbReference>
<dbReference type="PROSITE" id="PS51190">
    <property type="entry name" value="FATC"/>
    <property type="match status" value="1"/>
</dbReference>
<keyword evidence="14" id="KW-1133">Transmembrane helix</keyword>
<dbReference type="FunFam" id="3.30.1010.10:FF:000023">
    <property type="entry name" value="Serine/threonine-protein kinase ATM"/>
    <property type="match status" value="1"/>
</dbReference>
<evidence type="ECO:0000256" key="2">
    <source>
        <dbReference type="ARBA" id="ARBA00012513"/>
    </source>
</evidence>
<evidence type="ECO:0000313" key="18">
    <source>
        <dbReference type="Proteomes" id="UP001459277"/>
    </source>
</evidence>
<evidence type="ECO:0000259" key="16">
    <source>
        <dbReference type="PROSITE" id="PS51190"/>
    </source>
</evidence>
<dbReference type="GO" id="GO:0004674">
    <property type="term" value="F:protein serine/threonine kinase activity"/>
    <property type="evidence" value="ECO:0007669"/>
    <property type="project" value="UniProtKB-KW"/>
</dbReference>
<feature type="transmembrane region" description="Helical" evidence="14">
    <location>
        <begin position="890"/>
        <end position="911"/>
    </location>
</feature>
<keyword evidence="9" id="KW-0539">Nucleus</keyword>
<dbReference type="GO" id="GO:0005634">
    <property type="term" value="C:nucleus"/>
    <property type="evidence" value="ECO:0007669"/>
    <property type="project" value="UniProtKB-SubCell"/>
</dbReference>
<dbReference type="FunFam" id="1.10.1070.11:FF:000015">
    <property type="entry name" value="Serine/threonine-protein kinase ATM"/>
    <property type="match status" value="1"/>
</dbReference>
<dbReference type="InterPro" id="IPR038980">
    <property type="entry name" value="ATM_plant"/>
</dbReference>
<dbReference type="PROSITE" id="PS50290">
    <property type="entry name" value="PI3_4_KINASE_3"/>
    <property type="match status" value="1"/>
</dbReference>
<evidence type="ECO:0000313" key="17">
    <source>
        <dbReference type="EMBL" id="KAK9995769.1"/>
    </source>
</evidence>
<dbReference type="Pfam" id="PF00454">
    <property type="entry name" value="PI3_PI4_kinase"/>
    <property type="match status" value="1"/>
</dbReference>
<dbReference type="SMART" id="SM01343">
    <property type="entry name" value="FATC"/>
    <property type="match status" value="1"/>
</dbReference>
<dbReference type="GO" id="GO:0005524">
    <property type="term" value="F:ATP binding"/>
    <property type="evidence" value="ECO:0007669"/>
    <property type="project" value="UniProtKB-KW"/>
</dbReference>
<evidence type="ECO:0000256" key="6">
    <source>
        <dbReference type="ARBA" id="ARBA00022763"/>
    </source>
</evidence>
<dbReference type="Gene3D" id="3.30.1010.10">
    <property type="entry name" value="Phosphatidylinositol 3-kinase Catalytic Subunit, Chain A, domain 4"/>
    <property type="match status" value="1"/>
</dbReference>
<dbReference type="PROSITE" id="PS00916">
    <property type="entry name" value="PI3_4_KINASE_2"/>
    <property type="match status" value="1"/>
</dbReference>